<protein>
    <submittedName>
        <fullName evidence="2">Uncharacterized protein</fullName>
    </submittedName>
</protein>
<organism evidence="2">
    <name type="scientific">Mimivirus LCMiAC01</name>
    <dbReference type="NCBI Taxonomy" id="2506608"/>
    <lineage>
        <taxon>Viruses</taxon>
        <taxon>Varidnaviria</taxon>
        <taxon>Bamfordvirae</taxon>
        <taxon>Nucleocytoviricota</taxon>
        <taxon>Megaviricetes</taxon>
        <taxon>Imitervirales</taxon>
        <taxon>Mimiviridae</taxon>
        <taxon>Klosneuvirinae</taxon>
    </lineage>
</organism>
<accession>A0A481Z1E3</accession>
<proteinExistence type="predicted"/>
<feature type="transmembrane region" description="Helical" evidence="1">
    <location>
        <begin position="12"/>
        <end position="29"/>
    </location>
</feature>
<keyword evidence="1" id="KW-0812">Transmembrane</keyword>
<dbReference type="EMBL" id="MK500392">
    <property type="protein sequence ID" value="QBK88594.1"/>
    <property type="molecule type" value="Genomic_DNA"/>
</dbReference>
<name>A0A481Z1E3_9VIRU</name>
<keyword evidence="1" id="KW-0472">Membrane</keyword>
<evidence type="ECO:0000313" key="2">
    <source>
        <dbReference type="EMBL" id="QBK88594.1"/>
    </source>
</evidence>
<sequence length="110" mass="12674">MNTIDFINNPYVWIAFIIILFLVICTVNIQRKEGYGLSTITQITARGPQDTYLTNDAHKYLPKHYYPGSKFPAPCPALSFNGNWPKYVAGKDGVNAYNPRHNWYHPYYQG</sequence>
<gene>
    <name evidence="2" type="ORF">LCMiAC01_02710</name>
</gene>
<keyword evidence="1" id="KW-1133">Transmembrane helix</keyword>
<evidence type="ECO:0000256" key="1">
    <source>
        <dbReference type="SAM" id="Phobius"/>
    </source>
</evidence>
<reference evidence="2" key="1">
    <citation type="journal article" date="2019" name="MBio">
        <title>Virus Genomes from Deep Sea Sediments Expand the Ocean Megavirome and Support Independent Origins of Viral Gigantism.</title>
        <authorList>
            <person name="Backstrom D."/>
            <person name="Yutin N."/>
            <person name="Jorgensen S.L."/>
            <person name="Dharamshi J."/>
            <person name="Homa F."/>
            <person name="Zaremba-Niedwiedzka K."/>
            <person name="Spang A."/>
            <person name="Wolf Y.I."/>
            <person name="Koonin E.V."/>
            <person name="Ettema T.J."/>
        </authorList>
    </citation>
    <scope>NUCLEOTIDE SEQUENCE</scope>
</reference>